<sequence length="86" mass="10169">MLAQYVYSAKVGLFRIVRHGRRWRSLLDEHEVDRHDSAEHALAALRRNWPHARLPDCLTDWRFVPELALAHSRVSREPTMRWQVAG</sequence>
<dbReference type="EMBL" id="SJTG01000004">
    <property type="protein sequence ID" value="TCI07757.1"/>
    <property type="molecule type" value="Genomic_DNA"/>
</dbReference>
<gene>
    <name evidence="1" type="ORF">EZM97_24050</name>
</gene>
<proteinExistence type="predicted"/>
<comment type="caution">
    <text evidence="1">The sequence shown here is derived from an EMBL/GenBank/DDBJ whole genome shotgun (WGS) entry which is preliminary data.</text>
</comment>
<evidence type="ECO:0000313" key="1">
    <source>
        <dbReference type="EMBL" id="TCI07757.1"/>
    </source>
</evidence>
<keyword evidence="2" id="KW-1185">Reference proteome</keyword>
<reference evidence="1 2" key="1">
    <citation type="submission" date="2019-02" db="EMBL/GenBank/DDBJ databases">
        <title>Dyella amyloliquefaciens sp. nov., isolated from forest soil.</title>
        <authorList>
            <person name="Gao Z.-H."/>
            <person name="Qiu L.-H."/>
        </authorList>
    </citation>
    <scope>NUCLEOTIDE SEQUENCE [LARGE SCALE GENOMIC DNA]</scope>
    <source>
        <strain evidence="1 2">KACC 12747</strain>
    </source>
</reference>
<dbReference type="AlphaFoldDB" id="A0A4R0YRU7"/>
<name>A0A4R0YRU7_9GAMM</name>
<accession>A0A4R0YRU7</accession>
<organism evidence="1 2">
    <name type="scientific">Dyella soli</name>
    <dbReference type="NCBI Taxonomy" id="522319"/>
    <lineage>
        <taxon>Bacteria</taxon>
        <taxon>Pseudomonadati</taxon>
        <taxon>Pseudomonadota</taxon>
        <taxon>Gammaproteobacteria</taxon>
        <taxon>Lysobacterales</taxon>
        <taxon>Rhodanobacteraceae</taxon>
        <taxon>Dyella</taxon>
    </lineage>
</organism>
<evidence type="ECO:0000313" key="2">
    <source>
        <dbReference type="Proteomes" id="UP000291822"/>
    </source>
</evidence>
<dbReference type="Proteomes" id="UP000291822">
    <property type="component" value="Unassembled WGS sequence"/>
</dbReference>
<protein>
    <submittedName>
        <fullName evidence="1">Uncharacterized protein</fullName>
    </submittedName>
</protein>